<dbReference type="AlphaFoldDB" id="A0A0D3I446"/>
<protein>
    <recommendedName>
        <fullName evidence="3">Essential protein Yae1 N-terminal domain-containing protein</fullName>
    </recommendedName>
</protein>
<reference evidence="1" key="2">
    <citation type="submission" date="2024-10" db="UniProtKB">
        <authorList>
            <consortium name="EnsemblProtists"/>
        </authorList>
    </citation>
    <scope>IDENTIFICATION</scope>
</reference>
<dbReference type="PaxDb" id="2903-EOD06031"/>
<name>A0A0D3I446_EMIH1</name>
<dbReference type="RefSeq" id="XP_005758460.1">
    <property type="nucleotide sequence ID" value="XM_005758403.1"/>
</dbReference>
<dbReference type="GeneID" id="17252181"/>
<dbReference type="KEGG" id="ehx:EMIHUDRAFT_121377"/>
<evidence type="ECO:0000313" key="1">
    <source>
        <dbReference type="EnsemblProtists" id="EOD06031"/>
    </source>
</evidence>
<keyword evidence="2" id="KW-1185">Reference proteome</keyword>
<evidence type="ECO:0008006" key="3">
    <source>
        <dbReference type="Google" id="ProtNLM"/>
    </source>
</evidence>
<dbReference type="Proteomes" id="UP000013827">
    <property type="component" value="Unassembled WGS sequence"/>
</dbReference>
<proteinExistence type="predicted"/>
<organism evidence="1 2">
    <name type="scientific">Emiliania huxleyi (strain CCMP1516)</name>
    <dbReference type="NCBI Taxonomy" id="280463"/>
    <lineage>
        <taxon>Eukaryota</taxon>
        <taxon>Haptista</taxon>
        <taxon>Haptophyta</taxon>
        <taxon>Prymnesiophyceae</taxon>
        <taxon>Isochrysidales</taxon>
        <taxon>Noelaerhabdaceae</taxon>
        <taxon>Emiliania</taxon>
    </lineage>
</organism>
<dbReference type="GeneID" id="17260735"/>
<dbReference type="HOGENOM" id="CLU_2150634_0_0_1"/>
<dbReference type="EnsemblProtists" id="EOD06031">
    <property type="protein sequence ID" value="EOD06031"/>
    <property type="gene ID" value="EMIHUDRAFT_121377"/>
</dbReference>
<sequence length="112" mass="11740">MAARAAAAIDDIDAAFDGALGLEEHFLAAGYAEGTVRGAASGQDDGRRLGCDRGREISRLLNEAAATIPTEPPAPQDEAAFEAIAELRAKMRMLDAWLGGSRLPAVEPDLSF</sequence>
<dbReference type="EnsemblProtists" id="EOD14666">
    <property type="protein sequence ID" value="EOD14666"/>
    <property type="gene ID" value="EMIHUDRAFT_96363"/>
</dbReference>
<evidence type="ECO:0000313" key="2">
    <source>
        <dbReference type="Proteomes" id="UP000013827"/>
    </source>
</evidence>
<dbReference type="RefSeq" id="XP_005767095.1">
    <property type="nucleotide sequence ID" value="XM_005767038.1"/>
</dbReference>
<reference evidence="2" key="1">
    <citation type="journal article" date="2013" name="Nature">
        <title>Pan genome of the phytoplankton Emiliania underpins its global distribution.</title>
        <authorList>
            <person name="Read B.A."/>
            <person name="Kegel J."/>
            <person name="Klute M.J."/>
            <person name="Kuo A."/>
            <person name="Lefebvre S.C."/>
            <person name="Maumus F."/>
            <person name="Mayer C."/>
            <person name="Miller J."/>
            <person name="Monier A."/>
            <person name="Salamov A."/>
            <person name="Young J."/>
            <person name="Aguilar M."/>
            <person name="Claverie J.M."/>
            <person name="Frickenhaus S."/>
            <person name="Gonzalez K."/>
            <person name="Herman E.K."/>
            <person name="Lin Y.C."/>
            <person name="Napier J."/>
            <person name="Ogata H."/>
            <person name="Sarno A.F."/>
            <person name="Shmutz J."/>
            <person name="Schroeder D."/>
            <person name="de Vargas C."/>
            <person name="Verret F."/>
            <person name="von Dassow P."/>
            <person name="Valentin K."/>
            <person name="Van de Peer Y."/>
            <person name="Wheeler G."/>
            <person name="Dacks J.B."/>
            <person name="Delwiche C.F."/>
            <person name="Dyhrman S.T."/>
            <person name="Glockner G."/>
            <person name="John U."/>
            <person name="Richards T."/>
            <person name="Worden A.Z."/>
            <person name="Zhang X."/>
            <person name="Grigoriev I.V."/>
            <person name="Allen A.E."/>
            <person name="Bidle K."/>
            <person name="Borodovsky M."/>
            <person name="Bowler C."/>
            <person name="Brownlee C."/>
            <person name="Cock J.M."/>
            <person name="Elias M."/>
            <person name="Gladyshev V.N."/>
            <person name="Groth M."/>
            <person name="Guda C."/>
            <person name="Hadaegh A."/>
            <person name="Iglesias-Rodriguez M.D."/>
            <person name="Jenkins J."/>
            <person name="Jones B.M."/>
            <person name="Lawson T."/>
            <person name="Leese F."/>
            <person name="Lindquist E."/>
            <person name="Lobanov A."/>
            <person name="Lomsadze A."/>
            <person name="Malik S.B."/>
            <person name="Marsh M.E."/>
            <person name="Mackinder L."/>
            <person name="Mock T."/>
            <person name="Mueller-Roeber B."/>
            <person name="Pagarete A."/>
            <person name="Parker M."/>
            <person name="Probert I."/>
            <person name="Quesneville H."/>
            <person name="Raines C."/>
            <person name="Rensing S.A."/>
            <person name="Riano-Pachon D.M."/>
            <person name="Richier S."/>
            <person name="Rokitta S."/>
            <person name="Shiraiwa Y."/>
            <person name="Soanes D.M."/>
            <person name="van der Giezen M."/>
            <person name="Wahlund T.M."/>
            <person name="Williams B."/>
            <person name="Wilson W."/>
            <person name="Wolfe G."/>
            <person name="Wurch L.L."/>
        </authorList>
    </citation>
    <scope>NUCLEOTIDE SEQUENCE</scope>
</reference>
<accession>A0A0D3I446</accession>
<dbReference type="KEGG" id="ehx:EMIHUDRAFT_96363"/>